<feature type="transmembrane region" description="Helical" evidence="6">
    <location>
        <begin position="101"/>
        <end position="118"/>
    </location>
</feature>
<dbReference type="GO" id="GO:0016020">
    <property type="term" value="C:membrane"/>
    <property type="evidence" value="ECO:0007669"/>
    <property type="project" value="UniProtKB-SubCell"/>
</dbReference>
<keyword evidence="4 6" id="KW-1133">Transmembrane helix</keyword>
<keyword evidence="9" id="KW-1185">Reference proteome</keyword>
<evidence type="ECO:0000313" key="9">
    <source>
        <dbReference type="Proteomes" id="UP000547458"/>
    </source>
</evidence>
<evidence type="ECO:0000256" key="2">
    <source>
        <dbReference type="ARBA" id="ARBA00007362"/>
    </source>
</evidence>
<accession>A0A846RNV8</accession>
<dbReference type="AlphaFoldDB" id="A0A846RNV8"/>
<reference evidence="8 9" key="1">
    <citation type="submission" date="2020-03" db="EMBL/GenBank/DDBJ databases">
        <title>Sequencing the genomes of 1000 actinobacteria strains.</title>
        <authorList>
            <person name="Klenk H.-P."/>
        </authorList>
    </citation>
    <scope>NUCLEOTIDE SEQUENCE [LARGE SCALE GENOMIC DNA]</scope>
    <source>
        <strain evidence="8 9">DSM 16403</strain>
    </source>
</reference>
<organism evidence="8 9">
    <name type="scientific">Arthrobacter pigmenti</name>
    <dbReference type="NCBI Taxonomy" id="271432"/>
    <lineage>
        <taxon>Bacteria</taxon>
        <taxon>Bacillati</taxon>
        <taxon>Actinomycetota</taxon>
        <taxon>Actinomycetes</taxon>
        <taxon>Micrococcales</taxon>
        <taxon>Micrococcaceae</taxon>
        <taxon>Arthrobacter</taxon>
    </lineage>
</organism>
<name>A0A846RNV8_9MICC</name>
<evidence type="ECO:0000256" key="1">
    <source>
        <dbReference type="ARBA" id="ARBA00004141"/>
    </source>
</evidence>
<evidence type="ECO:0000313" key="8">
    <source>
        <dbReference type="EMBL" id="NJC22759.1"/>
    </source>
</evidence>
<dbReference type="Pfam" id="PF00892">
    <property type="entry name" value="EamA"/>
    <property type="match status" value="2"/>
</dbReference>
<evidence type="ECO:0000256" key="5">
    <source>
        <dbReference type="ARBA" id="ARBA00023136"/>
    </source>
</evidence>
<proteinExistence type="inferred from homology"/>
<protein>
    <submittedName>
        <fullName evidence="8">Drug/metabolite transporter (DMT)-like permease</fullName>
    </submittedName>
</protein>
<sequence length="317" mass="32583">MTPPTNAGLVLRFVFLALAWGCSFLFIKVALEGLSPGQVVLGRLLVGALTLGLVVCAGRIALPRGLRVWGHLLIVGLFLCVIPFTLFAAAETTISSGLASIYNATTPLLTALVAILALPGERLTPRAGAGLALGFLGVLVVVGLPASMNDDGEGLAEQLMCLGATACYGIGFVWIRRFISPLGLPAASVAFGQVGLGAVVVLVLTPFTALQPVSLSAPVVLSVLALGALSTGLAYIWNTQIVAGWGATSAASVTYLTPLVGVLAGVLVLGETFSWNQPVGGALVVLGVVLTKVSLPSLGRTRRRREQMRKGSGYGVQ</sequence>
<keyword evidence="5 6" id="KW-0472">Membrane</keyword>
<dbReference type="InterPro" id="IPR037185">
    <property type="entry name" value="EmrE-like"/>
</dbReference>
<feature type="transmembrane region" description="Helical" evidence="6">
    <location>
        <begin position="39"/>
        <end position="62"/>
    </location>
</feature>
<dbReference type="SUPFAM" id="SSF103481">
    <property type="entry name" value="Multidrug resistance efflux transporter EmrE"/>
    <property type="match status" value="2"/>
</dbReference>
<evidence type="ECO:0000256" key="6">
    <source>
        <dbReference type="SAM" id="Phobius"/>
    </source>
</evidence>
<evidence type="ECO:0000256" key="4">
    <source>
        <dbReference type="ARBA" id="ARBA00022989"/>
    </source>
</evidence>
<feature type="transmembrane region" description="Helical" evidence="6">
    <location>
        <begin position="69"/>
        <end position="89"/>
    </location>
</feature>
<dbReference type="InterPro" id="IPR000620">
    <property type="entry name" value="EamA_dom"/>
</dbReference>
<dbReference type="PANTHER" id="PTHR32322:SF9">
    <property type="entry name" value="AMINO-ACID METABOLITE EFFLUX PUMP-RELATED"/>
    <property type="match status" value="1"/>
</dbReference>
<dbReference type="PANTHER" id="PTHR32322">
    <property type="entry name" value="INNER MEMBRANE TRANSPORTER"/>
    <property type="match status" value="1"/>
</dbReference>
<dbReference type="RefSeq" id="WP_167993542.1">
    <property type="nucleotide sequence ID" value="NZ_JAATJL010000001.1"/>
</dbReference>
<evidence type="ECO:0000259" key="7">
    <source>
        <dbReference type="Pfam" id="PF00892"/>
    </source>
</evidence>
<keyword evidence="3 6" id="KW-0812">Transmembrane</keyword>
<comment type="subcellular location">
    <subcellularLocation>
        <location evidence="1">Membrane</location>
        <topology evidence="1">Multi-pass membrane protein</topology>
    </subcellularLocation>
</comment>
<dbReference type="EMBL" id="JAATJL010000001">
    <property type="protein sequence ID" value="NJC22759.1"/>
    <property type="molecule type" value="Genomic_DNA"/>
</dbReference>
<comment type="similarity">
    <text evidence="2">Belongs to the EamA transporter family.</text>
</comment>
<feature type="domain" description="EamA" evidence="7">
    <location>
        <begin position="159"/>
        <end position="291"/>
    </location>
</feature>
<gene>
    <name evidence="8" type="ORF">BJ994_001835</name>
</gene>
<dbReference type="InterPro" id="IPR050638">
    <property type="entry name" value="AA-Vitamin_Transporters"/>
</dbReference>
<feature type="transmembrane region" description="Helical" evidence="6">
    <location>
        <begin position="154"/>
        <end position="175"/>
    </location>
</feature>
<feature type="transmembrane region" description="Helical" evidence="6">
    <location>
        <begin position="275"/>
        <end position="295"/>
    </location>
</feature>
<feature type="transmembrane region" description="Helical" evidence="6">
    <location>
        <begin position="215"/>
        <end position="237"/>
    </location>
</feature>
<comment type="caution">
    <text evidence="8">The sequence shown here is derived from an EMBL/GenBank/DDBJ whole genome shotgun (WGS) entry which is preliminary data.</text>
</comment>
<evidence type="ECO:0000256" key="3">
    <source>
        <dbReference type="ARBA" id="ARBA00022692"/>
    </source>
</evidence>
<feature type="transmembrane region" description="Helical" evidence="6">
    <location>
        <begin position="9"/>
        <end position="27"/>
    </location>
</feature>
<feature type="transmembrane region" description="Helical" evidence="6">
    <location>
        <begin position="130"/>
        <end position="148"/>
    </location>
</feature>
<feature type="domain" description="EamA" evidence="7">
    <location>
        <begin position="13"/>
        <end position="142"/>
    </location>
</feature>
<dbReference type="Proteomes" id="UP000547458">
    <property type="component" value="Unassembled WGS sequence"/>
</dbReference>
<feature type="transmembrane region" description="Helical" evidence="6">
    <location>
        <begin position="249"/>
        <end position="269"/>
    </location>
</feature>
<feature type="transmembrane region" description="Helical" evidence="6">
    <location>
        <begin position="187"/>
        <end position="209"/>
    </location>
</feature>